<organism evidence="3 4">
    <name type="scientific">Bombardia bombarda</name>
    <dbReference type="NCBI Taxonomy" id="252184"/>
    <lineage>
        <taxon>Eukaryota</taxon>
        <taxon>Fungi</taxon>
        <taxon>Dikarya</taxon>
        <taxon>Ascomycota</taxon>
        <taxon>Pezizomycotina</taxon>
        <taxon>Sordariomycetes</taxon>
        <taxon>Sordariomycetidae</taxon>
        <taxon>Sordariales</taxon>
        <taxon>Lasiosphaeriaceae</taxon>
        <taxon>Bombardia</taxon>
    </lineage>
</organism>
<name>A0AA39WGR6_9PEZI</name>
<evidence type="ECO:0000259" key="2">
    <source>
        <dbReference type="Pfam" id="PF26640"/>
    </source>
</evidence>
<evidence type="ECO:0000313" key="3">
    <source>
        <dbReference type="EMBL" id="KAK0615115.1"/>
    </source>
</evidence>
<feature type="domain" description="DUF8212" evidence="2">
    <location>
        <begin position="178"/>
        <end position="268"/>
    </location>
</feature>
<dbReference type="PANTHER" id="PTHR10622:SF12">
    <property type="entry name" value="HET DOMAIN-CONTAINING PROTEIN"/>
    <property type="match status" value="1"/>
</dbReference>
<dbReference type="Proteomes" id="UP001174934">
    <property type="component" value="Unassembled WGS sequence"/>
</dbReference>
<dbReference type="InterPro" id="IPR058525">
    <property type="entry name" value="DUF8212"/>
</dbReference>
<evidence type="ECO:0000259" key="1">
    <source>
        <dbReference type="Pfam" id="PF06985"/>
    </source>
</evidence>
<proteinExistence type="predicted"/>
<protein>
    <submittedName>
        <fullName evidence="3">Heterokaryon incompatibility protein-domain-containing protein</fullName>
    </submittedName>
</protein>
<dbReference type="Pfam" id="PF06985">
    <property type="entry name" value="HET"/>
    <property type="match status" value="1"/>
</dbReference>
<dbReference type="PANTHER" id="PTHR10622">
    <property type="entry name" value="HET DOMAIN-CONTAINING PROTEIN"/>
    <property type="match status" value="1"/>
</dbReference>
<sequence length="519" mass="58881">MRLINTLTLEFQVFFESTAPPYGILSHTWDHEEVSFEEMKQRLPLLASSNGYRKIEETCDLALKDGIHWIWVDTCCIDKASSAELTESINSMFRWYQQAVVCYAFLPDLPAESVMPVSLGLAACRWFTRGWTLQEPLAPSTVRFYDTKRKTTRPEDKAYCLLGIFEVSMPLIYGEGINAFRRLQEEIIRRSSDLTVFCWEEDSRSSSAEDWEPALFAPSPAEFGIHSTWSVTSYFESTRSEYSLTNKGLRTEGELVVLSNVQPHASRSSGATTKLSYFFELGTAWKVNGGDPTTFAVGIVLQKIGPNLFVREQRQLRFAPVDEVRNSPQTCRHTYYIAEARDVRDNDILATLNAIALPFLQPSSHFHVQQAIPESYWDHARHVFLRSTRPRVFAASLVTGGRIGPSDRTLLVIIRSRPPTVYLMELDKYPKLQNWFCRAKTASEPQAWSEFFREEIVMGGMADELTDTVELGAAAGNSPCRITVSLEEMEGLNVDTAFGNLYDKIQHHFSSLSEFDAIC</sequence>
<feature type="domain" description="Heterokaryon incompatibility" evidence="1">
    <location>
        <begin position="22"/>
        <end position="107"/>
    </location>
</feature>
<keyword evidence="4" id="KW-1185">Reference proteome</keyword>
<reference evidence="3" key="1">
    <citation type="submission" date="2023-06" db="EMBL/GenBank/DDBJ databases">
        <title>Genome-scale phylogeny and comparative genomics of the fungal order Sordariales.</title>
        <authorList>
            <consortium name="Lawrence Berkeley National Laboratory"/>
            <person name="Hensen N."/>
            <person name="Bonometti L."/>
            <person name="Westerberg I."/>
            <person name="Brannstrom I.O."/>
            <person name="Guillou S."/>
            <person name="Cros-Aarteil S."/>
            <person name="Calhoun S."/>
            <person name="Haridas S."/>
            <person name="Kuo A."/>
            <person name="Mondo S."/>
            <person name="Pangilinan J."/>
            <person name="Riley R."/>
            <person name="LaButti K."/>
            <person name="Andreopoulos B."/>
            <person name="Lipzen A."/>
            <person name="Chen C."/>
            <person name="Yanf M."/>
            <person name="Daum C."/>
            <person name="Ng V."/>
            <person name="Clum A."/>
            <person name="Steindorff A."/>
            <person name="Ohm R."/>
            <person name="Martin F."/>
            <person name="Silar P."/>
            <person name="Natvig D."/>
            <person name="Lalanne C."/>
            <person name="Gautier V."/>
            <person name="Ament-velasquez S.L."/>
            <person name="Kruys A."/>
            <person name="Hutchinson M.I."/>
            <person name="Powell A.J."/>
            <person name="Barry K."/>
            <person name="Miller A.N."/>
            <person name="Grigoriev I.V."/>
            <person name="Debuchy R."/>
            <person name="Gladieux P."/>
            <person name="Thoren M.H."/>
            <person name="Johannesson H."/>
        </authorList>
    </citation>
    <scope>NUCLEOTIDE SEQUENCE</scope>
    <source>
        <strain evidence="3">SMH3391-2</strain>
    </source>
</reference>
<evidence type="ECO:0000313" key="4">
    <source>
        <dbReference type="Proteomes" id="UP001174934"/>
    </source>
</evidence>
<dbReference type="AlphaFoldDB" id="A0AA39WGR6"/>
<dbReference type="InterPro" id="IPR010730">
    <property type="entry name" value="HET"/>
</dbReference>
<dbReference type="Pfam" id="PF26640">
    <property type="entry name" value="DUF8212"/>
    <property type="match status" value="1"/>
</dbReference>
<dbReference type="EMBL" id="JAULSR010000007">
    <property type="protein sequence ID" value="KAK0615115.1"/>
    <property type="molecule type" value="Genomic_DNA"/>
</dbReference>
<comment type="caution">
    <text evidence="3">The sequence shown here is derived from an EMBL/GenBank/DDBJ whole genome shotgun (WGS) entry which is preliminary data.</text>
</comment>
<gene>
    <name evidence="3" type="ORF">B0T17DRAFT_619930</name>
</gene>
<accession>A0AA39WGR6</accession>